<evidence type="ECO:0000313" key="1">
    <source>
        <dbReference type="EMBL" id="AHE39335.1"/>
    </source>
</evidence>
<reference evidence="1" key="1">
    <citation type="submission" date="2013-09" db="EMBL/GenBank/DDBJ databases">
        <title>Complete nucleotide sequence of Streptomyces linear plasmid pFRL4.</title>
        <authorList>
            <person name="Chen Z."/>
            <person name="Fang P."/>
            <person name="Qin Z."/>
        </authorList>
    </citation>
    <scope>NUCLEOTIDE SEQUENCE</scope>
    <source>
        <plasmid evidence="1">pFRL4</plasmid>
    </source>
</reference>
<accession>V9Z1B5</accession>
<keyword evidence="1" id="KW-0614">Plasmid</keyword>
<name>V9Z1B5_9ACTN</name>
<proteinExistence type="predicted"/>
<dbReference type="EMBL" id="KF602049">
    <property type="protein sequence ID" value="AHE39335.1"/>
    <property type="molecule type" value="Genomic_DNA"/>
</dbReference>
<gene>
    <name evidence="1" type="ORF">pFRL4_102</name>
</gene>
<organism evidence="1">
    <name type="scientific">Streptomyces sp. F2</name>
    <dbReference type="NCBI Taxonomy" id="317660"/>
    <lineage>
        <taxon>Bacteria</taxon>
        <taxon>Bacillati</taxon>
        <taxon>Actinomycetota</taxon>
        <taxon>Actinomycetes</taxon>
        <taxon>Kitasatosporales</taxon>
        <taxon>Streptomycetaceae</taxon>
        <taxon>Streptomyces</taxon>
    </lineage>
</organism>
<dbReference type="RefSeq" id="WP_024126715.1">
    <property type="nucleotide sequence ID" value="NC_023284.1"/>
</dbReference>
<geneLocation type="plasmid" evidence="1">
    <name>pFRL4</name>
</geneLocation>
<dbReference type="AlphaFoldDB" id="V9Z1B5"/>
<protein>
    <submittedName>
        <fullName evidence="1">Putative ATP/GTP-binding protein</fullName>
    </submittedName>
</protein>
<sequence>MVRHEDHSRSHKGLLIRSARTVGVLAVLTALTPAGLAYAGNGAGHCSDVDVCVDVGTPGKPGGGGGGGTGGGSGGGDGGGSGNGMCKLVDDTEIPCAPGYNPADRCFYELMDPQPPSGPGHTDMNGADTTGPGAFYMRDCIVNDVGGIVWLTEPPAGLLPDPEVLARQARDKMTLLGANIGSSPGPDAPGLVGMPVWLWNNKSDTTWGPNSATAAVPGLSVTATARVTKITYSMGDGGSVTCTTAGTKYSKAYGDKSSPDCGYRYTKVSAGQPGGKFTVTATSSWEVTWQASNGASGTLPDEIRTSNTTARVGELQVVN</sequence>